<accession>A0A674GT66</accession>
<dbReference type="InterPro" id="IPR001356">
    <property type="entry name" value="HD"/>
</dbReference>
<sequence>MAQRYDELPHYGGMDGVGVPASMYGDPHAPRPIPPVHHLNHGPPLHAGQHYGAHAPHPNVMPASMGSAVNDALKRDKDAIYGHPLFPLLALVFEKCELATCTPREPGVAGGDVCSSDSFNEDIAVFAKQVRAEKPLFSSNPELDNLMIQAIQVLRFHLLELEKVHELCDNFCHRYISCLKGKMPIDLVIDERDGSSKSDHEELSGSSTNLADHNPSSWRDHDDATSTHSAGTPGPSSGGHASQSGDNSSEQDCQPNEHFRRRCIYMSAAPSGLIHPTVHRCWSSYGDGLDNSVASPGTGDDDDPDKDKKRQKKRGIFPKVATNIMRAWLFQHLTHPYPSEEQKKQLAQDTGLTILQVNNWFINARRRIVQPMIDQSNRAGFLLDPSVSQGAAYSPEGQPMGSFVLDGQQHMGIRPAGLQGMPGDYVSQGGPVGMSMAQPSYTPPQMTPHPTQLRHGHPIHSYLPSHPHHPAMMMHGGPPIHPGMTMSAQSPTVLNSVDPSVGGQVTDIHAQ</sequence>
<feature type="region of interest" description="Disordered" evidence="6">
    <location>
        <begin position="292"/>
        <end position="315"/>
    </location>
</feature>
<reference evidence="8 9" key="1">
    <citation type="journal article" date="2010" name="Nature">
        <title>The genome of a songbird.</title>
        <authorList>
            <person name="Warren W.C."/>
            <person name="Clayton D.F."/>
            <person name="Ellegren H."/>
            <person name="Arnold A.P."/>
            <person name="Hillier L.W."/>
            <person name="Kunstner A."/>
            <person name="Searle S."/>
            <person name="White S."/>
            <person name="Vilella A.J."/>
            <person name="Fairley S."/>
            <person name="Heger A."/>
            <person name="Kong L."/>
            <person name="Ponting C.P."/>
            <person name="Jarvis E.D."/>
            <person name="Mello C.V."/>
            <person name="Minx P."/>
            <person name="Lovell P."/>
            <person name="Velho T.A."/>
            <person name="Ferris M."/>
            <person name="Balakrishnan C.N."/>
            <person name="Sinha S."/>
            <person name="Blatti C."/>
            <person name="London S.E."/>
            <person name="Li Y."/>
            <person name="Lin Y.C."/>
            <person name="George J."/>
            <person name="Sweedler J."/>
            <person name="Southey B."/>
            <person name="Gunaratne P."/>
            <person name="Watson M."/>
            <person name="Nam K."/>
            <person name="Backstrom N."/>
            <person name="Smeds L."/>
            <person name="Nabholz B."/>
            <person name="Itoh Y."/>
            <person name="Whitney O."/>
            <person name="Pfenning A.R."/>
            <person name="Howard J."/>
            <person name="Volker M."/>
            <person name="Skinner B.M."/>
            <person name="Griffin D.K."/>
            <person name="Ye L."/>
            <person name="McLaren W.M."/>
            <person name="Flicek P."/>
            <person name="Quesada V."/>
            <person name="Velasco G."/>
            <person name="Lopez-Otin C."/>
            <person name="Puente X.S."/>
            <person name="Olender T."/>
            <person name="Lancet D."/>
            <person name="Smit A.F."/>
            <person name="Hubley R."/>
            <person name="Konkel M.K."/>
            <person name="Walker J.A."/>
            <person name="Batzer M.A."/>
            <person name="Gu W."/>
            <person name="Pollock D.D."/>
            <person name="Chen L."/>
            <person name="Cheng Z."/>
            <person name="Eichler E.E."/>
            <person name="Stapley J."/>
            <person name="Slate J."/>
            <person name="Ekblom R."/>
            <person name="Birkhead T."/>
            <person name="Burke T."/>
            <person name="Burt D."/>
            <person name="Scharff C."/>
            <person name="Adam I."/>
            <person name="Richard H."/>
            <person name="Sultan M."/>
            <person name="Soldatov A."/>
            <person name="Lehrach H."/>
            <person name="Edwards S.V."/>
            <person name="Yang S.P."/>
            <person name="Li X."/>
            <person name="Graves T."/>
            <person name="Fulton L."/>
            <person name="Nelson J."/>
            <person name="Chinwalla A."/>
            <person name="Hou S."/>
            <person name="Mardis E.R."/>
            <person name="Wilson R.K."/>
        </authorList>
    </citation>
    <scope>NUCLEOTIDE SEQUENCE [LARGE SCALE GENOMIC DNA]</scope>
</reference>
<dbReference type="GO" id="GO:0008542">
    <property type="term" value="P:visual learning"/>
    <property type="evidence" value="ECO:0007669"/>
    <property type="project" value="Ensembl"/>
</dbReference>
<dbReference type="InterPro" id="IPR050224">
    <property type="entry name" value="TALE_homeobox"/>
</dbReference>
<dbReference type="GO" id="GO:0001654">
    <property type="term" value="P:eye development"/>
    <property type="evidence" value="ECO:0007669"/>
    <property type="project" value="Ensembl"/>
</dbReference>
<evidence type="ECO:0000256" key="4">
    <source>
        <dbReference type="ARBA" id="ARBA00023242"/>
    </source>
</evidence>
<dbReference type="GO" id="GO:0000978">
    <property type="term" value="F:RNA polymerase II cis-regulatory region sequence-specific DNA binding"/>
    <property type="evidence" value="ECO:0007669"/>
    <property type="project" value="Ensembl"/>
</dbReference>
<dbReference type="GO" id="GO:0045638">
    <property type="term" value="P:negative regulation of myeloid cell differentiation"/>
    <property type="evidence" value="ECO:0007669"/>
    <property type="project" value="Ensembl"/>
</dbReference>
<dbReference type="InterPro" id="IPR009057">
    <property type="entry name" value="Homeodomain-like_sf"/>
</dbReference>
<keyword evidence="2 5" id="KW-0238">DNA-binding</keyword>
<dbReference type="GO" id="GO:0045931">
    <property type="term" value="P:positive regulation of mitotic cell cycle"/>
    <property type="evidence" value="ECO:0007669"/>
    <property type="project" value="Ensembl"/>
</dbReference>
<dbReference type="FunFam" id="1.10.10.60:FF:000004">
    <property type="entry name" value="Meis2 homeobox isoform 2c"/>
    <property type="match status" value="1"/>
</dbReference>
<evidence type="ECO:0000259" key="7">
    <source>
        <dbReference type="PROSITE" id="PS50071"/>
    </source>
</evidence>
<keyword evidence="3 5" id="KW-0371">Homeobox</keyword>
<dbReference type="InterPro" id="IPR008422">
    <property type="entry name" value="KN_HD"/>
</dbReference>
<dbReference type="InParanoid" id="A0A674GT66"/>
<dbReference type="GO" id="GO:0110024">
    <property type="term" value="P:positive regulation of cardiac muscle myoblast proliferation"/>
    <property type="evidence" value="ECO:0007669"/>
    <property type="project" value="Ensembl"/>
</dbReference>
<evidence type="ECO:0000256" key="5">
    <source>
        <dbReference type="PROSITE-ProRule" id="PRU00108"/>
    </source>
</evidence>
<name>A0A674GT66_TAEGU</name>
<feature type="compositionally biased region" description="Polar residues" evidence="6">
    <location>
        <begin position="204"/>
        <end position="217"/>
    </location>
</feature>
<dbReference type="GO" id="GO:0005634">
    <property type="term" value="C:nucleus"/>
    <property type="evidence" value="ECO:0007669"/>
    <property type="project" value="UniProtKB-SubCell"/>
</dbReference>
<feature type="domain" description="Homeobox" evidence="7">
    <location>
        <begin position="308"/>
        <end position="371"/>
    </location>
</feature>
<keyword evidence="4 5" id="KW-0539">Nucleus</keyword>
<protein>
    <submittedName>
        <fullName evidence="8">Meis homeobox 2</fullName>
    </submittedName>
</protein>
<proteinExistence type="inferred from homology"/>
<dbReference type="InterPro" id="IPR032453">
    <property type="entry name" value="PKNOX/Meis_N"/>
</dbReference>
<dbReference type="SUPFAM" id="SSF46689">
    <property type="entry name" value="Homeodomain-like"/>
    <property type="match status" value="1"/>
</dbReference>
<evidence type="ECO:0000256" key="2">
    <source>
        <dbReference type="ARBA" id="ARBA00023125"/>
    </source>
</evidence>
<feature type="region of interest" description="Disordered" evidence="6">
    <location>
        <begin position="193"/>
        <end position="254"/>
    </location>
</feature>
<feature type="DNA-binding region" description="Homeobox" evidence="5">
    <location>
        <begin position="310"/>
        <end position="372"/>
    </location>
</feature>
<gene>
    <name evidence="8" type="primary">MEIS2</name>
</gene>
<dbReference type="Pfam" id="PF16493">
    <property type="entry name" value="Meis_PKNOX_N"/>
    <property type="match status" value="1"/>
</dbReference>
<evidence type="ECO:0000256" key="6">
    <source>
        <dbReference type="SAM" id="MobiDB-lite"/>
    </source>
</evidence>
<reference evidence="8" key="3">
    <citation type="submission" date="2025-09" db="UniProtKB">
        <authorList>
            <consortium name="Ensembl"/>
        </authorList>
    </citation>
    <scope>IDENTIFICATION</scope>
</reference>
<dbReference type="GO" id="GO:0001228">
    <property type="term" value="F:DNA-binding transcription activator activity, RNA polymerase II-specific"/>
    <property type="evidence" value="ECO:0007669"/>
    <property type="project" value="Ensembl"/>
</dbReference>
<evidence type="ECO:0000256" key="3">
    <source>
        <dbReference type="ARBA" id="ARBA00023155"/>
    </source>
</evidence>
<dbReference type="PANTHER" id="PTHR11850">
    <property type="entry name" value="HOMEOBOX PROTEIN TRANSCRIPTION FACTORS"/>
    <property type="match status" value="1"/>
</dbReference>
<comment type="similarity">
    <text evidence="1">Belongs to the TALE/MEIS homeobox family.</text>
</comment>
<dbReference type="Gene3D" id="1.10.10.60">
    <property type="entry name" value="Homeodomain-like"/>
    <property type="match status" value="1"/>
</dbReference>
<evidence type="ECO:0000313" key="9">
    <source>
        <dbReference type="Proteomes" id="UP000007754"/>
    </source>
</evidence>
<dbReference type="GeneTree" id="ENSGT00940000155643"/>
<dbReference type="Ensembl" id="ENSTGUT00000037973.1">
    <property type="protein sequence ID" value="ENSTGUP00000025592.1"/>
    <property type="gene ID" value="ENSTGUG00000011748.2"/>
</dbReference>
<dbReference type="OMA" id="TYANPHQ"/>
<dbReference type="AlphaFoldDB" id="A0A674GT66"/>
<organism evidence="8 9">
    <name type="scientific">Taeniopygia guttata</name>
    <name type="common">Zebra finch</name>
    <name type="synonym">Poephila guttata</name>
    <dbReference type="NCBI Taxonomy" id="59729"/>
    <lineage>
        <taxon>Eukaryota</taxon>
        <taxon>Metazoa</taxon>
        <taxon>Chordata</taxon>
        <taxon>Craniata</taxon>
        <taxon>Vertebrata</taxon>
        <taxon>Euteleostomi</taxon>
        <taxon>Archelosauria</taxon>
        <taxon>Archosauria</taxon>
        <taxon>Dinosauria</taxon>
        <taxon>Saurischia</taxon>
        <taxon>Theropoda</taxon>
        <taxon>Coelurosauria</taxon>
        <taxon>Aves</taxon>
        <taxon>Neognathae</taxon>
        <taxon>Neoaves</taxon>
        <taxon>Telluraves</taxon>
        <taxon>Australaves</taxon>
        <taxon>Passeriformes</taxon>
        <taxon>Passeroidea</taxon>
        <taxon>Estrildidae</taxon>
        <taxon>Estrildinae</taxon>
        <taxon>Taeniopygia</taxon>
    </lineage>
</organism>
<reference evidence="8" key="2">
    <citation type="submission" date="2025-08" db="UniProtKB">
        <authorList>
            <consortium name="Ensembl"/>
        </authorList>
    </citation>
    <scope>IDENTIFICATION</scope>
</reference>
<dbReference type="SMART" id="SM00389">
    <property type="entry name" value="HOX"/>
    <property type="match status" value="1"/>
</dbReference>
<feature type="compositionally biased region" description="Basic and acidic residues" evidence="6">
    <location>
        <begin position="193"/>
        <end position="203"/>
    </location>
</feature>
<comment type="subcellular location">
    <subcellularLocation>
        <location evidence="5">Nucleus</location>
    </subcellularLocation>
</comment>
<dbReference type="PROSITE" id="PS50071">
    <property type="entry name" value="HOMEOBOX_2"/>
    <property type="match status" value="1"/>
</dbReference>
<keyword evidence="9" id="KW-1185">Reference proteome</keyword>
<evidence type="ECO:0000313" key="8">
    <source>
        <dbReference type="Ensembl" id="ENSTGUP00000025592.1"/>
    </source>
</evidence>
<dbReference type="Proteomes" id="UP000007754">
    <property type="component" value="Chromosome 5"/>
</dbReference>
<dbReference type="Pfam" id="PF05920">
    <property type="entry name" value="Homeobox_KN"/>
    <property type="match status" value="1"/>
</dbReference>
<feature type="compositionally biased region" description="Polar residues" evidence="6">
    <location>
        <begin position="239"/>
        <end position="254"/>
    </location>
</feature>
<dbReference type="CDD" id="cd00086">
    <property type="entry name" value="homeodomain"/>
    <property type="match status" value="1"/>
</dbReference>
<evidence type="ECO:0000256" key="1">
    <source>
        <dbReference type="ARBA" id="ARBA00009661"/>
    </source>
</evidence>